<sequence length="124" mass="13605">MTLYRPRPGDPPAEYRLYRLADFLEQHGRAERHDISPPATLWAAARHAMPPDVLRLARAAFAAGDHHRAQLLFHPATDHDDPEALGYLSSLMEHGGDRAAAEHLARLGLPKTASAKVKPHAGTP</sequence>
<reference evidence="1 2" key="1">
    <citation type="submission" date="2020-07" db="EMBL/GenBank/DDBJ databases">
        <title>Sequencing the genomes of 1000 actinobacteria strains.</title>
        <authorList>
            <person name="Klenk H.-P."/>
        </authorList>
    </citation>
    <scope>NUCLEOTIDE SEQUENCE [LARGE SCALE GENOMIC DNA]</scope>
    <source>
        <strain evidence="1 2">DSM 43461</strain>
    </source>
</reference>
<gene>
    <name evidence="1" type="ORF">BJ999_003517</name>
</gene>
<evidence type="ECO:0000313" key="1">
    <source>
        <dbReference type="EMBL" id="NYE13221.1"/>
    </source>
</evidence>
<keyword evidence="2" id="KW-1185">Reference proteome</keyword>
<dbReference type="RefSeq" id="WP_179834294.1">
    <property type="nucleotide sequence ID" value="NZ_BMRD01000025.1"/>
</dbReference>
<protein>
    <submittedName>
        <fullName evidence="1">Uncharacterized protein</fullName>
    </submittedName>
</protein>
<name>A0A7Y9KDC2_9ACTN</name>
<comment type="caution">
    <text evidence="1">The sequence shown here is derived from an EMBL/GenBank/DDBJ whole genome shotgun (WGS) entry which is preliminary data.</text>
</comment>
<evidence type="ECO:0000313" key="2">
    <source>
        <dbReference type="Proteomes" id="UP000591272"/>
    </source>
</evidence>
<dbReference type="AlphaFoldDB" id="A0A7Y9KDC2"/>
<organism evidence="1 2">
    <name type="scientific">Actinomadura citrea</name>
    <dbReference type="NCBI Taxonomy" id="46158"/>
    <lineage>
        <taxon>Bacteria</taxon>
        <taxon>Bacillati</taxon>
        <taxon>Actinomycetota</taxon>
        <taxon>Actinomycetes</taxon>
        <taxon>Streptosporangiales</taxon>
        <taxon>Thermomonosporaceae</taxon>
        <taxon>Actinomadura</taxon>
    </lineage>
</organism>
<dbReference type="EMBL" id="JACCBT010000001">
    <property type="protein sequence ID" value="NYE13221.1"/>
    <property type="molecule type" value="Genomic_DNA"/>
</dbReference>
<accession>A0A7Y9KDC2</accession>
<dbReference type="Proteomes" id="UP000591272">
    <property type="component" value="Unassembled WGS sequence"/>
</dbReference>
<proteinExistence type="predicted"/>